<keyword evidence="4" id="KW-0647">Proteasome</keyword>
<dbReference type="InterPro" id="IPR024372">
    <property type="entry name" value="Ecm29_N"/>
</dbReference>
<dbReference type="Pfam" id="PF13001">
    <property type="entry name" value="ECM29_N"/>
    <property type="match status" value="1"/>
</dbReference>
<evidence type="ECO:0000256" key="6">
    <source>
        <dbReference type="SAM" id="MobiDB-lite"/>
    </source>
</evidence>
<feature type="region of interest" description="Disordered" evidence="6">
    <location>
        <begin position="1819"/>
        <end position="1839"/>
    </location>
</feature>
<dbReference type="Pfam" id="PF24492">
    <property type="entry name" value="HEAT_ECM29"/>
    <property type="match status" value="1"/>
</dbReference>
<evidence type="ECO:0008006" key="11">
    <source>
        <dbReference type="Google" id="ProtNLM"/>
    </source>
</evidence>
<comment type="subcellular location">
    <subcellularLocation>
        <location evidence="1">Cytoplasm</location>
    </subcellularLocation>
</comment>
<evidence type="ECO:0000259" key="7">
    <source>
        <dbReference type="Pfam" id="PF13001"/>
    </source>
</evidence>
<evidence type="ECO:0000313" key="9">
    <source>
        <dbReference type="EnsemblMetazoa" id="CJA07165a.1"/>
    </source>
</evidence>
<feature type="domain" description="Proteasome adapter and scaffold protein ECM29 HEAT-repeat" evidence="8">
    <location>
        <begin position="1293"/>
        <end position="1451"/>
    </location>
</feature>
<evidence type="ECO:0000256" key="4">
    <source>
        <dbReference type="ARBA" id="ARBA00022942"/>
    </source>
</evidence>
<accession>A0A8R1DMU1</accession>
<dbReference type="Proteomes" id="UP000005237">
    <property type="component" value="Unassembled WGS sequence"/>
</dbReference>
<dbReference type="EnsemblMetazoa" id="CJA07165a.1">
    <property type="protein sequence ID" value="CJA07165a.1"/>
    <property type="gene ID" value="WBGene00126369"/>
</dbReference>
<evidence type="ECO:0000259" key="8">
    <source>
        <dbReference type="Pfam" id="PF24492"/>
    </source>
</evidence>
<proteinExistence type="predicted"/>
<dbReference type="InterPro" id="IPR016024">
    <property type="entry name" value="ARM-type_fold"/>
</dbReference>
<evidence type="ECO:0000256" key="3">
    <source>
        <dbReference type="ARBA" id="ARBA00022737"/>
    </source>
</evidence>
<dbReference type="GO" id="GO:0005634">
    <property type="term" value="C:nucleus"/>
    <property type="evidence" value="ECO:0007669"/>
    <property type="project" value="TreeGrafter"/>
</dbReference>
<feature type="domain" description="Proteasome component Ecm29 N-terminal" evidence="7">
    <location>
        <begin position="17"/>
        <end position="535"/>
    </location>
</feature>
<evidence type="ECO:0000256" key="2">
    <source>
        <dbReference type="ARBA" id="ARBA00022490"/>
    </source>
</evidence>
<dbReference type="GO" id="GO:0000502">
    <property type="term" value="C:proteasome complex"/>
    <property type="evidence" value="ECO:0007669"/>
    <property type="project" value="UniProtKB-KW"/>
</dbReference>
<feature type="repeat" description="HEAT" evidence="5">
    <location>
        <begin position="1408"/>
        <end position="1446"/>
    </location>
</feature>
<evidence type="ECO:0000313" key="10">
    <source>
        <dbReference type="Proteomes" id="UP000005237"/>
    </source>
</evidence>
<dbReference type="InterPro" id="IPR011989">
    <property type="entry name" value="ARM-like"/>
</dbReference>
<name>A0A8R1DMU1_CAEJA</name>
<reference evidence="9" key="2">
    <citation type="submission" date="2022-06" db="UniProtKB">
        <authorList>
            <consortium name="EnsemblMetazoa"/>
        </authorList>
    </citation>
    <scope>IDENTIFICATION</scope>
    <source>
        <strain evidence="9">DF5081</strain>
    </source>
</reference>
<dbReference type="GO" id="GO:0043248">
    <property type="term" value="P:proteasome assembly"/>
    <property type="evidence" value="ECO:0007669"/>
    <property type="project" value="InterPro"/>
</dbReference>
<dbReference type="PROSITE" id="PS50077">
    <property type="entry name" value="HEAT_REPEAT"/>
    <property type="match status" value="1"/>
</dbReference>
<dbReference type="InterPro" id="IPR021133">
    <property type="entry name" value="HEAT_type_2"/>
</dbReference>
<keyword evidence="3" id="KW-0677">Repeat</keyword>
<evidence type="ECO:0000256" key="5">
    <source>
        <dbReference type="PROSITE-ProRule" id="PRU00103"/>
    </source>
</evidence>
<dbReference type="GO" id="GO:0060090">
    <property type="term" value="F:molecular adaptor activity"/>
    <property type="evidence" value="ECO:0007669"/>
    <property type="project" value="InterPro"/>
</dbReference>
<organism evidence="9 10">
    <name type="scientific">Caenorhabditis japonica</name>
    <dbReference type="NCBI Taxonomy" id="281687"/>
    <lineage>
        <taxon>Eukaryota</taxon>
        <taxon>Metazoa</taxon>
        <taxon>Ecdysozoa</taxon>
        <taxon>Nematoda</taxon>
        <taxon>Chromadorea</taxon>
        <taxon>Rhabditida</taxon>
        <taxon>Rhabditina</taxon>
        <taxon>Rhabditomorpha</taxon>
        <taxon>Rhabditoidea</taxon>
        <taxon>Rhabditidae</taxon>
        <taxon>Peloderinae</taxon>
        <taxon>Caenorhabditis</taxon>
    </lineage>
</organism>
<dbReference type="InterPro" id="IPR055443">
    <property type="entry name" value="HEAT_ECM29"/>
</dbReference>
<evidence type="ECO:0000256" key="1">
    <source>
        <dbReference type="ARBA" id="ARBA00004496"/>
    </source>
</evidence>
<sequence length="1839" mass="205569">MEVDQPQEREAETAETIEVIHMRLLCANNDTKLQSVSDRHLCDLLDLMGRREDLRSAITEVLNQYNKMVKSNLAIRLPLSRLLQLFESDNVITSTLSLVYLTYTKSRNNDEENLEALPVYLKSLSRRPEDAVRIYDLVSLSLPGLHILSRKEKKDWPALDLSPVGIEVLARVFEALLVFHVRNQYVLFNGWKNQYSIFNYSSSEEMKSITDNFLRSANQAPSKIFGLSIAEFLQISKKVFPEELNLTEVKRMILKLLEKEIFDDAVAFPLVVLATAANLNEVVDLAESLLKRLPTETLVNDPKVIAKLMKGYLGSDADAKKPTDPLKVISRNNDLAKASIFPYLTKSRIAATTYMNNIKICVDGCESLLARVQTGALQFLISVLEKMPATATKTLAPMLFQKLKVLIGPTVTNGDSSPPKIQSTFALCGVYRCLAILGNRAPNLILDKMDIVKNMFDSLEFEDTDDVASSIGSCLSTWLPMFLQSEKAEIRVFLKDVIREYITSQRPACRLVSLKYAEALLGEDDMDLRWMLLQASGDSRETIQSEAIRQLEKSLEKPSPPVPLLIGAIWSSLQKDFSENTNENERRAELCFSHKIHQICSKYLYAVLETIVMKGPAHLRIVEGDDHWMTVAPRIVKLMQELNSPEMVQKAAEMTLFAMTTSTDVHLVRIASCFQAAYRSSTINDQPTIDANSSSLQCVQKLRDSTRMEFSNALAYLLSALLHNDQDARSRLFKDSKNDLVEKDIPGLAWVCAAAITPVLGATFKSDLSASELIKTTFLPIINNGYHRPSSTLESTLGAVGFILQNNPIALNHVDHKNTITELIEICEKIAVSRQDSFTQKTRESGTRVIGFLSGNVDSNESEGDDSFKLAIASLNRFGEGPPQQELQLTVGEAIVDAIMGSHAFSKRDFYLLDADEITLAARLQNVKRLEIVNERIVDFINKTLADKKINKNQHFRRAELVWLLVVVQNFGKWRADVLNNGDLLSAVQEAFADGLTENDDFSQDISSKGMGVVYGLADQTLRKKLVESLMTTLTEGKRSEAKVQEDTKIFAKSEMGTTPTGEKLTTYKELLTLASDLNQPDLVYKFMQLARHNAIWNSKMGAAHGFGALLENAKEEIEPYFNQLVPKLYRLRYDPNSKVQAAMKSIWQILTADRKNVVDEFANEIARELLPAITDREYRVRESACLALSDLLRGNDTPEMHRMIPQYLDSVLRVRDDHKESSREAANRAAESIAKLIVRIGSSSNLEKANEFLSIALPAVVDQGILKSSVKANIVFCLKLVLDLTKTAGKQLKPYMAELIPMLMDSISENESQILNYLAVRSTQEQMEMLDDARSSIARTSPMMTAVNDLLPHIDSKVLIDMTPKVCETLRSSVGVSTRSSAAQFVTQLALRAPQLLHDHTAQCDKLFVALIPGVRDRNASIRKQFANSLSYLAKFVSSNQMKKLIKTVVSDLLTNNEDQKIASCHVLSNLAQNSSEMLAGYKTQIIPYVFLEICREVPKGDEDARQKNERWNEVWSELVPSTSAAIRLYKDEILTLAIDMVTNNEVWAVRKQAAVMVGQTFENLKQDAGIETAKKAAFCLLENLNGRIWDGKVEILKALTKIFIAGGDQFKQTLQSNETDEIVKVLRREAAKKNVDYACAGLSTLAAWSVITGDVESAHWLAEKVAENITKLTGNRDGEESDDAMEGLSNAEKEIRVAQLITPNLTALALSLPTFNSAEQAEKSLELVAEYVKNPLIAWKSKQFFFVELAATIEKWLPELPVNASKLVDNLLDEAEEMCTLQRKTVAADALQILLRMQEKSQKFGVDWSSVADRASRGTAGQTTGLANRFESRMETE</sequence>
<dbReference type="PANTHER" id="PTHR23346">
    <property type="entry name" value="TRANSLATIONAL ACTIVATOR GCN1-RELATED"/>
    <property type="match status" value="1"/>
</dbReference>
<protein>
    <recommendedName>
        <fullName evidence="11">Proteasome-associated protein ECM29 homolog</fullName>
    </recommendedName>
</protein>
<dbReference type="GO" id="GO:0036503">
    <property type="term" value="P:ERAD pathway"/>
    <property type="evidence" value="ECO:0007669"/>
    <property type="project" value="TreeGrafter"/>
</dbReference>
<keyword evidence="10" id="KW-1185">Reference proteome</keyword>
<dbReference type="GO" id="GO:0005737">
    <property type="term" value="C:cytoplasm"/>
    <property type="evidence" value="ECO:0007669"/>
    <property type="project" value="UniProtKB-SubCell"/>
</dbReference>
<dbReference type="SUPFAM" id="SSF48371">
    <property type="entry name" value="ARM repeat"/>
    <property type="match status" value="3"/>
</dbReference>
<dbReference type="Gene3D" id="1.25.10.10">
    <property type="entry name" value="Leucine-rich Repeat Variant"/>
    <property type="match status" value="2"/>
</dbReference>
<reference evidence="10" key="1">
    <citation type="submission" date="2010-08" db="EMBL/GenBank/DDBJ databases">
        <authorList>
            <consortium name="Caenorhabditis japonica Sequencing Consortium"/>
            <person name="Wilson R.K."/>
        </authorList>
    </citation>
    <scope>NUCLEOTIDE SEQUENCE [LARGE SCALE GENOMIC DNA]</scope>
    <source>
        <strain evidence="10">DF5081</strain>
    </source>
</reference>
<keyword evidence="2" id="KW-0963">Cytoplasm</keyword>
<dbReference type="PANTHER" id="PTHR23346:SF19">
    <property type="entry name" value="PROTEASOME ADAPTER AND SCAFFOLD PROTEIN ECM29"/>
    <property type="match status" value="1"/>
</dbReference>